<proteinExistence type="inferred from homology"/>
<keyword evidence="2 3" id="KW-0378">Hydrolase</keyword>
<comment type="similarity">
    <text evidence="1 3">Belongs to the type-B carboxylesterase/lipase family.</text>
</comment>
<dbReference type="InterPro" id="IPR029058">
    <property type="entry name" value="AB_hydrolase_fold"/>
</dbReference>
<evidence type="ECO:0000313" key="5">
    <source>
        <dbReference type="EMBL" id="TCO58257.1"/>
    </source>
</evidence>
<comment type="caution">
    <text evidence="5">The sequence shown here is derived from an EMBL/GenBank/DDBJ whole genome shotgun (WGS) entry which is preliminary data.</text>
</comment>
<dbReference type="Proteomes" id="UP000295680">
    <property type="component" value="Unassembled WGS sequence"/>
</dbReference>
<evidence type="ECO:0000313" key="6">
    <source>
        <dbReference type="Proteomes" id="UP000295680"/>
    </source>
</evidence>
<protein>
    <recommendedName>
        <fullName evidence="3">Carboxylic ester hydrolase</fullName>
        <ecNumber evidence="3">3.1.1.-</ecNumber>
    </recommendedName>
</protein>
<name>A0A4R2JHQ7_9PSEU</name>
<dbReference type="InterPro" id="IPR002018">
    <property type="entry name" value="CarbesteraseB"/>
</dbReference>
<gene>
    <name evidence="5" type="ORF">EV192_105322</name>
</gene>
<sequence length="482" mass="51803">MAVVTIGQGRLGGLQLDDHVVWRGIPYAQPPVGELRWRAPRPAPEWQGTWRATAFGPQSLQPEEIGIAPAPSSEDCLYLNVCAPAGPVPPGGWPVLFWVHGGGYRTGSGNQLSEGAAFARAGIVVVTINYRLGALGVAHLGGIFGPAEQDAGVGGLLDQIAALRWVRQNIGAFGGDPARITVYGVSAGGKSVGNLMASPLSRNTFHQAIISSGGDYLASPEQGTAVARRLLAELDLRDMRSLRAVPGEEILAAQERILTGLSAVWLWRPTPTPRVLPDRPTTLIHDGVAAGTRLMIGTNGNEAALFAAFLGEEATAPATDVLTEIFGDTRILDTYARTWGEDNAAVAAMGDERFGIPSQRLADAQARHAPVYRYRIDIAQPGMPHFLDGAHGMELAMVWRVPPQLAGAAPEPARERAAELVHQAWVDFVRTGVPSPDWPRYSADRPVFVFDEDSHVEMDPRRADRLAWGDVSWQPGTWFPVT</sequence>
<organism evidence="5 6">
    <name type="scientific">Actinocrispum wychmicini</name>
    <dbReference type="NCBI Taxonomy" id="1213861"/>
    <lineage>
        <taxon>Bacteria</taxon>
        <taxon>Bacillati</taxon>
        <taxon>Actinomycetota</taxon>
        <taxon>Actinomycetes</taxon>
        <taxon>Pseudonocardiales</taxon>
        <taxon>Pseudonocardiaceae</taxon>
        <taxon>Actinocrispum</taxon>
    </lineage>
</organism>
<dbReference type="RefSeq" id="WP_243727021.1">
    <property type="nucleotide sequence ID" value="NZ_SLWS01000005.1"/>
</dbReference>
<dbReference type="InterPro" id="IPR019826">
    <property type="entry name" value="Carboxylesterase_B_AS"/>
</dbReference>
<accession>A0A4R2JHQ7</accession>
<keyword evidence="6" id="KW-1185">Reference proteome</keyword>
<evidence type="ECO:0000256" key="1">
    <source>
        <dbReference type="ARBA" id="ARBA00005964"/>
    </source>
</evidence>
<evidence type="ECO:0000256" key="3">
    <source>
        <dbReference type="RuleBase" id="RU361235"/>
    </source>
</evidence>
<reference evidence="5 6" key="1">
    <citation type="submission" date="2019-03" db="EMBL/GenBank/DDBJ databases">
        <title>Genomic Encyclopedia of Type Strains, Phase IV (KMG-IV): sequencing the most valuable type-strain genomes for metagenomic binning, comparative biology and taxonomic classification.</title>
        <authorList>
            <person name="Goeker M."/>
        </authorList>
    </citation>
    <scope>NUCLEOTIDE SEQUENCE [LARGE SCALE GENOMIC DNA]</scope>
    <source>
        <strain evidence="5 6">DSM 45934</strain>
    </source>
</reference>
<dbReference type="PANTHER" id="PTHR11559">
    <property type="entry name" value="CARBOXYLESTERASE"/>
    <property type="match status" value="1"/>
</dbReference>
<dbReference type="EMBL" id="SLWS01000005">
    <property type="protein sequence ID" value="TCO58257.1"/>
    <property type="molecule type" value="Genomic_DNA"/>
</dbReference>
<dbReference type="PROSITE" id="PS00122">
    <property type="entry name" value="CARBOXYLESTERASE_B_1"/>
    <property type="match status" value="1"/>
</dbReference>
<dbReference type="GO" id="GO:0016787">
    <property type="term" value="F:hydrolase activity"/>
    <property type="evidence" value="ECO:0007669"/>
    <property type="project" value="UniProtKB-KW"/>
</dbReference>
<feature type="domain" description="Carboxylesterase type B" evidence="4">
    <location>
        <begin position="3"/>
        <end position="454"/>
    </location>
</feature>
<evidence type="ECO:0000256" key="2">
    <source>
        <dbReference type="ARBA" id="ARBA00022801"/>
    </source>
</evidence>
<dbReference type="SUPFAM" id="SSF53474">
    <property type="entry name" value="alpha/beta-Hydrolases"/>
    <property type="match status" value="1"/>
</dbReference>
<dbReference type="EC" id="3.1.1.-" evidence="3"/>
<dbReference type="AlphaFoldDB" id="A0A4R2JHQ7"/>
<dbReference type="Gene3D" id="3.40.50.1820">
    <property type="entry name" value="alpha/beta hydrolase"/>
    <property type="match status" value="1"/>
</dbReference>
<dbReference type="InterPro" id="IPR050309">
    <property type="entry name" value="Type-B_Carboxylest/Lipase"/>
</dbReference>
<evidence type="ECO:0000259" key="4">
    <source>
        <dbReference type="Pfam" id="PF00135"/>
    </source>
</evidence>
<dbReference type="Pfam" id="PF00135">
    <property type="entry name" value="COesterase"/>
    <property type="match status" value="1"/>
</dbReference>